<evidence type="ECO:0000256" key="1">
    <source>
        <dbReference type="SAM" id="MobiDB-lite"/>
    </source>
</evidence>
<gene>
    <name evidence="2" type="ORF">MVEN_02582600</name>
</gene>
<dbReference type="Proteomes" id="UP000620124">
    <property type="component" value="Unassembled WGS sequence"/>
</dbReference>
<feature type="region of interest" description="Disordered" evidence="1">
    <location>
        <begin position="1"/>
        <end position="121"/>
    </location>
</feature>
<sequence length="561" mass="61799">MAPGSHTCSRKRGAEDTENDADLDIQKIINSIPGAHRYFRTAAPPPLKKAKSSGPKEALKKKTAVSRKCGSDKKVPPSLPPPSEHPVFDPSDLSPPPPSPLAAGPSTIVISDEDERDELISDTESEKAIENNIYALSRLPPPPGATTLHFKHEDPSRANRKSKTKTLPKPDSEPEPEVIADEPPRKITIYVFVVKPAKPISRGKPPPPTSIQHGPFFSLSNDPFSIFSDKLARTIRCRVPAIDFSHTQWKYSKPQNDRLKSLTNKDGYEALLISLADRSKDLSIEIHLPPPLILADDLLYATDDYKPADRYDELDEVDAGVSSVQKQIQSLDEATAPVMEELHDRYKIGNHLAFPNKRVVTSHTHPDRHWELNDIRLRVWAANILQGKATKTEIPVSSHFSKVLCLRVLRTVATPAPAVAPVPDPLAPPPAPAAPSAQDLLLLLVAQHLKPSVIAQPTAQPAAQPIALPPSTPQRAPIPDPSSPAVILPRPVSIPEFCTRYSLPTTDEQKLADLEFVPGDRNIQKLEQPDWEEVGFKRLGWLRVLDAHKQFLIDIRNGSFS</sequence>
<accession>A0A8H6U1P2</accession>
<dbReference type="OrthoDB" id="3056089at2759"/>
<proteinExistence type="predicted"/>
<evidence type="ECO:0000313" key="3">
    <source>
        <dbReference type="Proteomes" id="UP000620124"/>
    </source>
</evidence>
<organism evidence="2 3">
    <name type="scientific">Mycena venus</name>
    <dbReference type="NCBI Taxonomy" id="2733690"/>
    <lineage>
        <taxon>Eukaryota</taxon>
        <taxon>Fungi</taxon>
        <taxon>Dikarya</taxon>
        <taxon>Basidiomycota</taxon>
        <taxon>Agaricomycotina</taxon>
        <taxon>Agaricomycetes</taxon>
        <taxon>Agaricomycetidae</taxon>
        <taxon>Agaricales</taxon>
        <taxon>Marasmiineae</taxon>
        <taxon>Mycenaceae</taxon>
        <taxon>Mycena</taxon>
    </lineage>
</organism>
<dbReference type="PANTHER" id="PTHR48125">
    <property type="entry name" value="LP07818P1"/>
    <property type="match status" value="1"/>
</dbReference>
<dbReference type="PANTHER" id="PTHR48125:SF12">
    <property type="entry name" value="AT HOOK TRANSCRIPTION FACTOR FAMILY-RELATED"/>
    <property type="match status" value="1"/>
</dbReference>
<keyword evidence="3" id="KW-1185">Reference proteome</keyword>
<feature type="region of interest" description="Disordered" evidence="1">
    <location>
        <begin position="136"/>
        <end position="181"/>
    </location>
</feature>
<name>A0A8H6U1P2_9AGAR</name>
<evidence type="ECO:0000313" key="2">
    <source>
        <dbReference type="EMBL" id="KAF7326887.1"/>
    </source>
</evidence>
<comment type="caution">
    <text evidence="2">The sequence shown here is derived from an EMBL/GenBank/DDBJ whole genome shotgun (WGS) entry which is preliminary data.</text>
</comment>
<dbReference type="EMBL" id="JACAZI010000039">
    <property type="protein sequence ID" value="KAF7326887.1"/>
    <property type="molecule type" value="Genomic_DNA"/>
</dbReference>
<dbReference type="AlphaFoldDB" id="A0A8H6U1P2"/>
<protein>
    <submittedName>
        <fullName evidence="2">Putative proline-rich protein</fullName>
    </submittedName>
</protein>
<reference evidence="2" key="1">
    <citation type="submission" date="2020-05" db="EMBL/GenBank/DDBJ databases">
        <title>Mycena genomes resolve the evolution of fungal bioluminescence.</title>
        <authorList>
            <person name="Tsai I.J."/>
        </authorList>
    </citation>
    <scope>NUCLEOTIDE SEQUENCE</scope>
    <source>
        <strain evidence="2">CCC161011</strain>
    </source>
</reference>
<feature type="compositionally biased region" description="Acidic residues" evidence="1">
    <location>
        <begin position="111"/>
        <end position="121"/>
    </location>
</feature>